<gene>
    <name evidence="2" type="ORF">PCASD_07042</name>
</gene>
<feature type="region of interest" description="Disordered" evidence="1">
    <location>
        <begin position="340"/>
        <end position="375"/>
    </location>
</feature>
<evidence type="ECO:0000256" key="1">
    <source>
        <dbReference type="SAM" id="MobiDB-lite"/>
    </source>
</evidence>
<evidence type="ECO:0000313" key="3">
    <source>
        <dbReference type="Proteomes" id="UP000235392"/>
    </source>
</evidence>
<dbReference type="AlphaFoldDB" id="A0A2N5V6P2"/>
<organism evidence="2 3">
    <name type="scientific">Puccinia coronata f. sp. avenae</name>
    <dbReference type="NCBI Taxonomy" id="200324"/>
    <lineage>
        <taxon>Eukaryota</taxon>
        <taxon>Fungi</taxon>
        <taxon>Dikarya</taxon>
        <taxon>Basidiomycota</taxon>
        <taxon>Pucciniomycotina</taxon>
        <taxon>Pucciniomycetes</taxon>
        <taxon>Pucciniales</taxon>
        <taxon>Pucciniaceae</taxon>
        <taxon>Puccinia</taxon>
    </lineage>
</organism>
<comment type="caution">
    <text evidence="2">The sequence shown here is derived from an EMBL/GenBank/DDBJ whole genome shotgun (WGS) entry which is preliminary data.</text>
</comment>
<feature type="compositionally biased region" description="Polar residues" evidence="1">
    <location>
        <begin position="688"/>
        <end position="697"/>
    </location>
</feature>
<feature type="compositionally biased region" description="Low complexity" evidence="1">
    <location>
        <begin position="435"/>
        <end position="454"/>
    </location>
</feature>
<dbReference type="EMBL" id="PGCI01000046">
    <property type="protein sequence ID" value="PLW45675.1"/>
    <property type="molecule type" value="Genomic_DNA"/>
</dbReference>
<accession>A0A2N5V6P2</accession>
<name>A0A2N5V6P2_9BASI</name>
<reference evidence="2 3" key="1">
    <citation type="submission" date="2017-11" db="EMBL/GenBank/DDBJ databases">
        <title>De novo assembly and phasing of dikaryotic genomes from two isolates of Puccinia coronata f. sp. avenae, the causal agent of oat crown rust.</title>
        <authorList>
            <person name="Miller M.E."/>
            <person name="Zhang Y."/>
            <person name="Omidvar V."/>
            <person name="Sperschneider J."/>
            <person name="Schwessinger B."/>
            <person name="Raley C."/>
            <person name="Palmer J.M."/>
            <person name="Garnica D."/>
            <person name="Upadhyaya N."/>
            <person name="Rathjen J."/>
            <person name="Taylor J.M."/>
            <person name="Park R.F."/>
            <person name="Dodds P.N."/>
            <person name="Hirsch C.D."/>
            <person name="Kianian S.F."/>
            <person name="Figueroa M."/>
        </authorList>
    </citation>
    <scope>NUCLEOTIDE SEQUENCE [LARGE SCALE GENOMIC DNA]</scope>
    <source>
        <strain evidence="2">12SD80</strain>
    </source>
</reference>
<feature type="region of interest" description="Disordered" evidence="1">
    <location>
        <begin position="535"/>
        <end position="578"/>
    </location>
</feature>
<feature type="compositionally biased region" description="Basic and acidic residues" evidence="1">
    <location>
        <begin position="343"/>
        <end position="352"/>
    </location>
</feature>
<sequence>MTNCSPPLSPRTNHSASTQTQSIPILPHDIIAAAHCLAPLDDLHLAHLVNDLKPPVPVWSLYNEPHPSEPARGPVIESNDRLRSDELADLPAPEAERLHAAYDIEDHLDGTPDRLLVYGPSTPLVELLKQVKDLLIKNRSTACSAGPQLARGYNKNHQHPGSLSSYDQPNHVYVARVWFQPEEGLDGLYKWAKGGADLIRFELAGSDTFTQQEEPDPVVINWCPVEVALSQALEVGHQLLALLHSRQFSEILRSIKEASAEFRAINPIVWLVDPVEYAHAQLRETTEWGWSEHHVELNPFHSPRRACASCPSSNSSFNSISARDPGRHLSKSHLSQELCPLNHDQDKPKESIPPDSHPAALTSSSSSLRQNSKLATKNQIDNLPSWLEDLLDRRLPRLLSLPDGCLSYELLNCTSSSPANTASNLQACRLPPVPFSMSSPPSEQEGSSAQEGSSPLMTKIVNSRWSALSVLGSPSRPFGMDQRSVANSVPSFDQHYIPSPGLNGSLRHGQTNTLRYYPCKACAEHAFKLALSHKLNEEKRRAPPRSALPMRPSRSSQAAQHAKPKRASKNGSTGGTADWLAPDAAAAAAGTGGPSSSASHQARFPLSIHNLDSLHSFSTAIDHHPSACAHPPSHHGAPEPILASLGSSATSPPTLPEPVIGLGVKGKALKEAMDREHDEFIKHHHHQSLLSAPTEESSAPLAAGASRHTWDEGEAVED</sequence>
<dbReference type="Proteomes" id="UP000235392">
    <property type="component" value="Unassembled WGS sequence"/>
</dbReference>
<feature type="region of interest" description="Disordered" evidence="1">
    <location>
        <begin position="434"/>
        <end position="454"/>
    </location>
</feature>
<proteinExistence type="predicted"/>
<protein>
    <submittedName>
        <fullName evidence="2">Uncharacterized protein</fullName>
    </submittedName>
</protein>
<evidence type="ECO:0000313" key="2">
    <source>
        <dbReference type="EMBL" id="PLW45675.1"/>
    </source>
</evidence>
<feature type="region of interest" description="Disordered" evidence="1">
    <location>
        <begin position="684"/>
        <end position="718"/>
    </location>
</feature>